<accession>A0A7T8KDF7</accession>
<feature type="non-terminal residue" evidence="1">
    <location>
        <position position="101"/>
    </location>
</feature>
<sequence>MLGPEVRFNTGMTLLIRLDLYPGPSKNPFHHSLQTQTTGTLAALGSVGQVHGYSEVGNDRIIPPVQILVQMKVLLVRKHKHFPLGLFLQLVQHDLAHVQPL</sequence>
<protein>
    <submittedName>
        <fullName evidence="1">Uncharacterized protein</fullName>
    </submittedName>
</protein>
<gene>
    <name evidence="1" type="ORF">FKW44_006525</name>
</gene>
<organism evidence="1 2">
    <name type="scientific">Caligus rogercresseyi</name>
    <name type="common">Sea louse</name>
    <dbReference type="NCBI Taxonomy" id="217165"/>
    <lineage>
        <taxon>Eukaryota</taxon>
        <taxon>Metazoa</taxon>
        <taxon>Ecdysozoa</taxon>
        <taxon>Arthropoda</taxon>
        <taxon>Crustacea</taxon>
        <taxon>Multicrustacea</taxon>
        <taxon>Hexanauplia</taxon>
        <taxon>Copepoda</taxon>
        <taxon>Siphonostomatoida</taxon>
        <taxon>Caligidae</taxon>
        <taxon>Caligus</taxon>
    </lineage>
</organism>
<evidence type="ECO:0000313" key="1">
    <source>
        <dbReference type="EMBL" id="QQP53890.1"/>
    </source>
</evidence>
<proteinExistence type="predicted"/>
<evidence type="ECO:0000313" key="2">
    <source>
        <dbReference type="Proteomes" id="UP000595437"/>
    </source>
</evidence>
<dbReference type="AlphaFoldDB" id="A0A7T8KDF7"/>
<name>A0A7T8KDF7_CALRO</name>
<reference evidence="2" key="1">
    <citation type="submission" date="2021-01" db="EMBL/GenBank/DDBJ databases">
        <title>Caligus Genome Assembly.</title>
        <authorList>
            <person name="Gallardo-Escarate C."/>
        </authorList>
    </citation>
    <scope>NUCLEOTIDE SEQUENCE [LARGE SCALE GENOMIC DNA]</scope>
</reference>
<dbReference type="EMBL" id="CP045893">
    <property type="protein sequence ID" value="QQP53890.1"/>
    <property type="molecule type" value="Genomic_DNA"/>
</dbReference>
<keyword evidence="2" id="KW-1185">Reference proteome</keyword>
<dbReference type="Proteomes" id="UP000595437">
    <property type="component" value="Chromosome 4"/>
</dbReference>